<dbReference type="EMBL" id="JABEYB010000013">
    <property type="protein sequence ID" value="NNU77564.1"/>
    <property type="molecule type" value="Genomic_DNA"/>
</dbReference>
<sequence length="312" mass="35895">MKILLVPASIENTKATLINHVPIDLLKTYINKTLINDLLLSAIDGKINLFAVTETLSYIYNKIAVNDLAIFSVSGTNKFNYIGTIIGKTISTTLGRKLWPYKISKPWNYIYFLTDIKEIEVDKKFLLKKLGYSEKFELPKTSILENKRLDLFTKMYGDVLDYSCHNDNEDYIGDNDELKDFSADDVTRTGKFRIGHGPWAKEVKNNYKRRCAVCGLDDFLVSGHILSHAKNKEIRLNPRNGICLCSNHDKAFEHGYFSLDNNYKIILSPFLNRNLPKGKYLMRHEGKKIYLPTYGKPDLVFISKHRSNFGFK</sequence>
<evidence type="ECO:0000259" key="1">
    <source>
        <dbReference type="Pfam" id="PF13391"/>
    </source>
</evidence>
<evidence type="ECO:0000313" key="3">
    <source>
        <dbReference type="Proteomes" id="UP000531659"/>
    </source>
</evidence>
<dbReference type="RefSeq" id="WP_171298193.1">
    <property type="nucleotide sequence ID" value="NZ_CP087098.1"/>
</dbReference>
<evidence type="ECO:0000313" key="2">
    <source>
        <dbReference type="EMBL" id="NNU77564.1"/>
    </source>
</evidence>
<dbReference type="Pfam" id="PF13391">
    <property type="entry name" value="HNH_2"/>
    <property type="match status" value="1"/>
</dbReference>
<gene>
    <name evidence="2" type="ORF">HLQ16_16640</name>
</gene>
<organism evidence="2 3">
    <name type="scientific">Clostridium estertheticum</name>
    <dbReference type="NCBI Taxonomy" id="238834"/>
    <lineage>
        <taxon>Bacteria</taxon>
        <taxon>Bacillati</taxon>
        <taxon>Bacillota</taxon>
        <taxon>Clostridia</taxon>
        <taxon>Eubacteriales</taxon>
        <taxon>Clostridiaceae</taxon>
        <taxon>Clostridium</taxon>
    </lineage>
</organism>
<protein>
    <recommendedName>
        <fullName evidence="1">HNH nuclease domain-containing protein</fullName>
    </recommendedName>
</protein>
<dbReference type="AlphaFoldDB" id="A0A7Y3WTZ5"/>
<proteinExistence type="predicted"/>
<feature type="domain" description="HNH nuclease" evidence="1">
    <location>
        <begin position="211"/>
        <end position="260"/>
    </location>
</feature>
<reference evidence="2 3" key="1">
    <citation type="submission" date="2020-05" db="EMBL/GenBank/DDBJ databases">
        <title>Complete genome of Clostridium estertheticum subspecies estertheticum, isolated from Vacuum packed lamb meat from New Zealand imported to Switzerland.</title>
        <authorList>
            <person name="Wambui J."/>
            <person name="Stevens M.J.A."/>
            <person name="Stephan R."/>
        </authorList>
    </citation>
    <scope>NUCLEOTIDE SEQUENCE [LARGE SCALE GENOMIC DNA]</scope>
    <source>
        <strain evidence="2 3">CEST001</strain>
    </source>
</reference>
<name>A0A7Y3WTZ5_9CLOT</name>
<dbReference type="InterPro" id="IPR003615">
    <property type="entry name" value="HNH_nuc"/>
</dbReference>
<dbReference type="Proteomes" id="UP000531659">
    <property type="component" value="Unassembled WGS sequence"/>
</dbReference>
<comment type="caution">
    <text evidence="2">The sequence shown here is derived from an EMBL/GenBank/DDBJ whole genome shotgun (WGS) entry which is preliminary data.</text>
</comment>
<accession>A0A7Y3WTZ5</accession>